<feature type="chain" id="PRO_5020463215" description="HYR domain-containing protein" evidence="3">
    <location>
        <begin position="27"/>
        <end position="2292"/>
    </location>
</feature>
<evidence type="ECO:0000313" key="5">
    <source>
        <dbReference type="EMBL" id="QBZ98730.1"/>
    </source>
</evidence>
<dbReference type="PANTHER" id="PTHR24273:SF32">
    <property type="entry name" value="HYALIN"/>
    <property type="match status" value="1"/>
</dbReference>
<evidence type="ECO:0000259" key="4">
    <source>
        <dbReference type="PROSITE" id="PS50825"/>
    </source>
</evidence>
<dbReference type="PANTHER" id="PTHR24273">
    <property type="entry name" value="FI04643P-RELATED"/>
    <property type="match status" value="1"/>
</dbReference>
<dbReference type="InterPro" id="IPR003886">
    <property type="entry name" value="NIDO_dom"/>
</dbReference>
<dbReference type="Pfam" id="PF06119">
    <property type="entry name" value="NIDO"/>
    <property type="match status" value="1"/>
</dbReference>
<dbReference type="Proteomes" id="UP000296862">
    <property type="component" value="Chromosome"/>
</dbReference>
<dbReference type="InterPro" id="IPR026444">
    <property type="entry name" value="Secre_tail"/>
</dbReference>
<keyword evidence="1 3" id="KW-0732">Signal</keyword>
<dbReference type="EMBL" id="CP038810">
    <property type="protein sequence ID" value="QBZ98730.1"/>
    <property type="molecule type" value="Genomic_DNA"/>
</dbReference>
<dbReference type="Pfam" id="PF02494">
    <property type="entry name" value="HYR"/>
    <property type="match status" value="2"/>
</dbReference>
<keyword evidence="6" id="KW-1185">Reference proteome</keyword>
<dbReference type="KEGG" id="fsn:GS03_02240"/>
<dbReference type="Pfam" id="PF11617">
    <property type="entry name" value="Cu-binding_MopE"/>
    <property type="match status" value="1"/>
</dbReference>
<dbReference type="PROSITE" id="PS50825">
    <property type="entry name" value="HYR"/>
    <property type="match status" value="2"/>
</dbReference>
<dbReference type="NCBIfam" id="TIGR04183">
    <property type="entry name" value="Por_Secre_tail"/>
    <property type="match status" value="1"/>
</dbReference>
<dbReference type="InterPro" id="IPR003410">
    <property type="entry name" value="HYR_dom"/>
</dbReference>
<protein>
    <recommendedName>
        <fullName evidence="4">HYR domain-containing protein</fullName>
    </recommendedName>
</protein>
<accession>A0A4P7PWE3</accession>
<dbReference type="RefSeq" id="WP_136152620.1">
    <property type="nucleotide sequence ID" value="NZ_CP038810.1"/>
</dbReference>
<evidence type="ECO:0000256" key="1">
    <source>
        <dbReference type="ARBA" id="ARBA00022729"/>
    </source>
</evidence>
<feature type="domain" description="HYR" evidence="4">
    <location>
        <begin position="696"/>
        <end position="776"/>
    </location>
</feature>
<name>A0A4P7PWE3_9FLAO</name>
<evidence type="ECO:0000313" key="6">
    <source>
        <dbReference type="Proteomes" id="UP000296862"/>
    </source>
</evidence>
<evidence type="ECO:0000256" key="3">
    <source>
        <dbReference type="SAM" id="SignalP"/>
    </source>
</evidence>
<organism evidence="5 6">
    <name type="scientific">Flavobacterium sangjuense</name>
    <dbReference type="NCBI Taxonomy" id="2518177"/>
    <lineage>
        <taxon>Bacteria</taxon>
        <taxon>Pseudomonadati</taxon>
        <taxon>Bacteroidota</taxon>
        <taxon>Flavobacteriia</taxon>
        <taxon>Flavobacteriales</taxon>
        <taxon>Flavobacteriaceae</taxon>
        <taxon>Flavobacterium</taxon>
    </lineage>
</organism>
<dbReference type="OrthoDB" id="1363275at2"/>
<proteinExistence type="predicted"/>
<keyword evidence="2" id="KW-0677">Repeat</keyword>
<feature type="signal peptide" evidence="3">
    <location>
        <begin position="1"/>
        <end position="26"/>
    </location>
</feature>
<gene>
    <name evidence="5" type="ORF">GS03_02240</name>
</gene>
<evidence type="ECO:0000256" key="2">
    <source>
        <dbReference type="ARBA" id="ARBA00022737"/>
    </source>
</evidence>
<dbReference type="GO" id="GO:0007160">
    <property type="term" value="P:cell-matrix adhesion"/>
    <property type="evidence" value="ECO:0007669"/>
    <property type="project" value="InterPro"/>
</dbReference>
<reference evidence="5 6" key="1">
    <citation type="submission" date="2019-04" db="EMBL/GenBank/DDBJ databases">
        <title>Flavobacterium sp. GS03.</title>
        <authorList>
            <person name="Kim H."/>
        </authorList>
    </citation>
    <scope>NUCLEOTIDE SEQUENCE [LARGE SCALE GENOMIC DNA]</scope>
    <source>
        <strain evidence="5 6">GS03</strain>
    </source>
</reference>
<dbReference type="InterPro" id="IPR021655">
    <property type="entry name" value="Put_metal-bd"/>
</dbReference>
<sequence length="2292" mass="238963">MNYKKLHPTILLMTLFCLLTINKSNAQSATVIEPGPEHYASKSSSIGNRATQISPIKNVTTGNSGQLNQAFNLSRSNSEITASPAVNCYIPPDGTYTNFPGNDDGSVGPIALPFTFSLYGVNYNSVYINNNGNLTFTGPSAVYDPAGFPFNVPMVAPFWADVDTRVGNTVKYKVNPTNLIVTWPGVGYYNQKTNLLNTFQVIITNGNDSLIGLGSNVAFYYGDMQWTTGEVPSNGGVNGFGGLPATAGINQGDGINYIQIGRFNANNGTYIGPLSGTSGINYLDFGCFPLTAGSLTNLPPSVSGLPANNTLNIACGETGTINLTALPPEVGQNVLVAIDTGSLCNATVTSSSGPSSNAIVSILGAACNEGSHNVSFYFADNFNPTASTTVNITVVVGSAPVISCPSDITVSNTPGQCGAIVNYPAATATGTSPTITYSIASGSFFPVGTTTVTATATNSCGSQSCDFTVTVNDTQLPNVITQNVTVNLDANGTAQVTAAQINNGSTDNCSIASMSLSKTNFDCSDLNLSIGNCQMDANYIDSATNANSGPNGQTFTCLTSGLLSKIDVISYNPAQLRLRNYVSEDLATAFTGAILATSNSADGAANFPGFTSFTFATPPFLTAGTKYIFEVVGSGTVYHHITGTYAGGTAVSPTNPGAVRDIPFKTYICSAGTVVTLTVTDVNNNSNTENAFVTVVDNIAPVITCPPTANVIANNTGCTYSGSIGTATATDNCGSPTISGPVPAGPYPVGTTVVTWTATDASGNSATCTQSVVVVTSVPAVTANNVSGCFGTAIALSGTPAGGTWSIANPYTGPSTTYTHSYTDGNGCSATSASATVTTHKLDYANLQWPPNAAICPGGSFTTYGQVYEGGLTDVAPYITGQAPNIQAWVGISPEGSNSNPNTWTNWTPAVLNASAISNNDEYMANIGNLLTPGTYYYTFRYSYMGCGYQYGGFGGSGVWDGSSSVSGVLTIKTLDYVNLQWPGSGSICPGGSMTAYGQVYEGGLTDVGANIPGQAPGIQAWIGISPVGSNSNPNTWSNWTPATWNSDHISNNDEYKATFGSSLAPGTYYYTFRYSLDGCAYQYGGFNSGGSSFWNGVNYVSGVLTVNPLPTVTAADVSGCAGTAIALSGTPAGGSWSVANPYTGPSTTYTHTYTDGNGCTNTSAPANITVNPLPIPVITANGPTTFCDGGSVTLTADFPYPSSNTTFMNSPSGGGTPVDCKCPAGYVAVGYTGYTGSWMDKIQLACKKLNSNGTLNPNIVYTSALGIGGGGGPNGPYLLTGDKVLVGGRADNGCCGYLSRFEGYGQSINYIQANGNNSSSPTSAGAFGPAGSSLGTQYVPNGNVVVGIKGWLNGFVSGLSLIYAPINQVMNTSYSWSNGSTDGAITVATAGNYSVTATSAFGCSATVSQTVTVNPQPVAVSPTTIAICIGGSTTLQVSGASGYNWSPATGLNQTTGDTVTASPTVTTVYTITATDPGSCSTTITVVVNPLPTPVISVTGPTTFCQGGSTILTAGPSNPNIWNAGSLTFVKTVAGQTDNITANTHLTRGNSFPLYNAITEASAPAGNCNWTPGNTEWAYGNIADWNTLSYQYLWPMIGCYPPGMVNQPMVVHLISENIYFQLTFTFWQAGGGNYTYTRTTQAAAYAGQSWSSGQTTPSISVNTSGNYTATVTDNNGCIATTAATTITVDPTSVGGAVSGGTSPICTGFAPGTLTLSGHTGAVLQWESSSDDVTWYPIANTSDTHSPGVLLVTTKFRAVVQSGTCLIVYSDPLTITVYQEYPFYADNDSDGYGAGPSVLLCSINATTVPAGYSLDNTDCDDSKDDRHQTYPFYVDADGDTYGAAGSTAVQLCAINASTPPLPNYSVNALDCNDAVFAIHPGVYDIPYDNIDNNCDGSLFDGHSPIVVYVLSPSCGGINHGLNNTINCTEIDLGEGYVIGYRFKVTNLVTGEIAYVDTVQHHFKLTDTSIYSYGTPYSIQAAAIINGEVQPFNGPICTLTTTTVATTKVIATQCGSTLIFMTSTINATAVNQALAYRFRVSRADAPGVYYLSPERTSPNFNLTMLTVPAGFLTYATEYKVDVQIKIKLANLIAWSQFGQACSIFTPPMPETSLVASQCEMTATSNTQVINTTPFTGATLYRFRLTLYNLIGDLVYSQYVDTPNPYFTLSMFSGLLPGNTYVVSVTMQLYGTFVDYGKDCSVTTPLVAKTTMTLPFKAIAHPNPFAENFIIDVTTSIQEMVSLKVYDMLGRLVEQREVKRSDLENSPFGDRYPSGVYNIIVTQGEEVRTVRVVKR</sequence>
<feature type="domain" description="HYR" evidence="4">
    <location>
        <begin position="395"/>
        <end position="473"/>
    </location>
</feature>